<dbReference type="AlphaFoldDB" id="A0A7X0M7T3"/>
<name>A0A7X0M7T3_9ACTN</name>
<evidence type="ECO:0000313" key="2">
    <source>
        <dbReference type="Proteomes" id="UP000555564"/>
    </source>
</evidence>
<dbReference type="Proteomes" id="UP000555564">
    <property type="component" value="Unassembled WGS sequence"/>
</dbReference>
<gene>
    <name evidence="1" type="ORF">BJ992_002597</name>
</gene>
<accession>A0A7X0M7T3</accession>
<protein>
    <submittedName>
        <fullName evidence="1">Uncharacterized protein</fullName>
    </submittedName>
</protein>
<reference evidence="1 2" key="1">
    <citation type="submission" date="2020-08" db="EMBL/GenBank/DDBJ databases">
        <title>Sequencing the genomes of 1000 actinobacteria strains.</title>
        <authorList>
            <person name="Klenk H.-P."/>
        </authorList>
    </citation>
    <scope>NUCLEOTIDE SEQUENCE [LARGE SCALE GENOMIC DNA]</scope>
    <source>
        <strain evidence="1 2">DSM 44936</strain>
    </source>
</reference>
<evidence type="ECO:0000313" key="1">
    <source>
        <dbReference type="EMBL" id="MBB6473166.1"/>
    </source>
</evidence>
<keyword evidence="2" id="KW-1185">Reference proteome</keyword>
<comment type="caution">
    <text evidence="1">The sequence shown here is derived from an EMBL/GenBank/DDBJ whole genome shotgun (WGS) entry which is preliminary data.</text>
</comment>
<proteinExistence type="predicted"/>
<dbReference type="EMBL" id="JACHIU010000001">
    <property type="protein sequence ID" value="MBB6473166.1"/>
    <property type="molecule type" value="Genomic_DNA"/>
</dbReference>
<organism evidence="1 2">
    <name type="scientific">Sphaerisporangium rubeum</name>
    <dbReference type="NCBI Taxonomy" id="321317"/>
    <lineage>
        <taxon>Bacteria</taxon>
        <taxon>Bacillati</taxon>
        <taxon>Actinomycetota</taxon>
        <taxon>Actinomycetes</taxon>
        <taxon>Streptosporangiales</taxon>
        <taxon>Streptosporangiaceae</taxon>
        <taxon>Sphaerisporangium</taxon>
    </lineage>
</organism>
<sequence length="256" mass="28150">MDEDTMAEQATTPYSEFDELVPLTGLKDWAFKARTDLARYLKPLTIQDDVKPYAEAVHGRLITLETAIGVKNVAEADARAAFVGWLEKNDWGGGFRFFIDTNTEEVRKAQEAAAQAAVNRIIQSATSVAVDLRNGYSGVGNKIGTVVAGLSETAAGRTFTGNSGGYVRAAQQHALMAELLSRTAQREDWDVNACAEVDAMNKYLLATPAVRRLSDIPRGKLFFHAETYAWEKGTWQARKACKNCDQWLIRIGAGRV</sequence>
<dbReference type="RefSeq" id="WP_184980731.1">
    <property type="nucleotide sequence ID" value="NZ_BAAALO010000005.1"/>
</dbReference>